<keyword evidence="3" id="KW-1185">Reference proteome</keyword>
<feature type="signal peptide" evidence="1">
    <location>
        <begin position="1"/>
        <end position="19"/>
    </location>
</feature>
<proteinExistence type="predicted"/>
<feature type="chain" id="PRO_5045840647" description="Lipoprotein" evidence="1">
    <location>
        <begin position="20"/>
        <end position="151"/>
    </location>
</feature>
<protein>
    <recommendedName>
        <fullName evidence="4">Lipoprotein</fullName>
    </recommendedName>
</protein>
<dbReference type="Proteomes" id="UP001320876">
    <property type="component" value="Unassembled WGS sequence"/>
</dbReference>
<dbReference type="EMBL" id="JAPDDT010000006">
    <property type="protein sequence ID" value="MCW1923872.1"/>
    <property type="molecule type" value="Genomic_DNA"/>
</dbReference>
<gene>
    <name evidence="2" type="ORF">OKA05_14990</name>
</gene>
<evidence type="ECO:0000313" key="2">
    <source>
        <dbReference type="EMBL" id="MCW1923872.1"/>
    </source>
</evidence>
<sequence length="151" mass="16710">MKSRLASLLRRLAVLSLLAFPSCTGFPGSTKDVSLDPRVAVYLQEPRQLVKSCDLLGEGRSAVLIEHGKRNRRHEGLALQQVLPVGTRVDLTRIQRIHGDGFVLFKATGRAYPANHPDGLPFTYKWGFGGMSPQAPWEPPGQRLKKQLGLE</sequence>
<name>A0ABT3GK33_9BACT</name>
<accession>A0ABT3GK33</accession>
<reference evidence="2 3" key="1">
    <citation type="submission" date="2022-10" db="EMBL/GenBank/DDBJ databases">
        <title>Luteolibacter arcticus strain CCTCC AB 2014275, whole genome shotgun sequencing project.</title>
        <authorList>
            <person name="Zhao G."/>
            <person name="Shen L."/>
        </authorList>
    </citation>
    <scope>NUCLEOTIDE SEQUENCE [LARGE SCALE GENOMIC DNA]</scope>
    <source>
        <strain evidence="2 3">CCTCC AB 2014275</strain>
    </source>
</reference>
<dbReference type="RefSeq" id="WP_264487979.1">
    <property type="nucleotide sequence ID" value="NZ_JAPDDT010000006.1"/>
</dbReference>
<evidence type="ECO:0000313" key="3">
    <source>
        <dbReference type="Proteomes" id="UP001320876"/>
    </source>
</evidence>
<evidence type="ECO:0008006" key="4">
    <source>
        <dbReference type="Google" id="ProtNLM"/>
    </source>
</evidence>
<comment type="caution">
    <text evidence="2">The sequence shown here is derived from an EMBL/GenBank/DDBJ whole genome shotgun (WGS) entry which is preliminary data.</text>
</comment>
<keyword evidence="1" id="KW-0732">Signal</keyword>
<evidence type="ECO:0000256" key="1">
    <source>
        <dbReference type="SAM" id="SignalP"/>
    </source>
</evidence>
<organism evidence="2 3">
    <name type="scientific">Luteolibacter arcticus</name>
    <dbReference type="NCBI Taxonomy" id="1581411"/>
    <lineage>
        <taxon>Bacteria</taxon>
        <taxon>Pseudomonadati</taxon>
        <taxon>Verrucomicrobiota</taxon>
        <taxon>Verrucomicrobiia</taxon>
        <taxon>Verrucomicrobiales</taxon>
        <taxon>Verrucomicrobiaceae</taxon>
        <taxon>Luteolibacter</taxon>
    </lineage>
</organism>